<feature type="domain" description="Zn(2)-C6 fungal-type" evidence="7">
    <location>
        <begin position="14"/>
        <end position="44"/>
    </location>
</feature>
<evidence type="ECO:0000256" key="6">
    <source>
        <dbReference type="SAM" id="MobiDB-lite"/>
    </source>
</evidence>
<dbReference type="PANTHER" id="PTHR47660">
    <property type="entry name" value="TRANSCRIPTION FACTOR WITH C2H2 AND ZN(2)-CYS(6) DNA BINDING DOMAIN (EUROFUNG)-RELATED-RELATED"/>
    <property type="match status" value="1"/>
</dbReference>
<keyword evidence="2" id="KW-0862">Zinc</keyword>
<keyword evidence="9" id="KW-1185">Reference proteome</keyword>
<dbReference type="PRINTS" id="PR00755">
    <property type="entry name" value="AFLATOXINBRP"/>
</dbReference>
<keyword evidence="4" id="KW-0804">Transcription</keyword>
<evidence type="ECO:0000256" key="4">
    <source>
        <dbReference type="ARBA" id="ARBA00023163"/>
    </source>
</evidence>
<sequence>MAPSHRPAPSRSKSCAACTKSKRRCDFALPACLRCSDRGLECQYPQRTRSNILRMNPPSASTLPPAPPTPTAQTALTAPTPVSVSAPASVESSSTTPESFIAGILMDEILAGDSFSQEPFHLKDFDGSALESEFQWDSSGRGEPVAGVGMRDRSPPMRGPGLQGRHFVEEATFAGPSVEQINEIRLTTFRNQEPMPIGMADGMREGSKYLQKIPREIVETLGTPWCHKEVFKSNMPKALEEAIASCALYVTKTEETSGFVMRTIINNISKLSKSPGPPTHRQTLARAQALGIYHILALFDGDIECRAVASSLVPEMEEASESLLAYVTSPNSPSTLSANPPRDLPLFPLAETESFWRSWILHESTRRTWLFTNQLLVMYSFLTKRPGRMAACTTPEDLSWSLSGHLWRAANALDFSVAWGGRRQLVITMGRFAECLNQAQAEDLDDFGRMLLTCFMGEQQARGWMASRGGSL</sequence>
<accession>A0AAE8N5V3</accession>
<dbReference type="InterPro" id="IPR001138">
    <property type="entry name" value="Zn2Cys6_DnaBD"/>
</dbReference>
<protein>
    <recommendedName>
        <fullName evidence="7">Zn(2)-C6 fungal-type domain-containing protein</fullName>
    </recommendedName>
</protein>
<name>A0AAE8N5V3_9PEZI</name>
<keyword evidence="5" id="KW-0539">Nucleus</keyword>
<keyword evidence="1" id="KW-0479">Metal-binding</keyword>
<dbReference type="Proteomes" id="UP001187682">
    <property type="component" value="Unassembled WGS sequence"/>
</dbReference>
<dbReference type="CDD" id="cd00067">
    <property type="entry name" value="GAL4"/>
    <property type="match status" value="1"/>
</dbReference>
<reference evidence="8" key="1">
    <citation type="submission" date="2018-03" db="EMBL/GenBank/DDBJ databases">
        <authorList>
            <person name="Guldener U."/>
        </authorList>
    </citation>
    <scope>NUCLEOTIDE SEQUENCE</scope>
</reference>
<evidence type="ECO:0000256" key="3">
    <source>
        <dbReference type="ARBA" id="ARBA00023015"/>
    </source>
</evidence>
<evidence type="ECO:0000256" key="5">
    <source>
        <dbReference type="ARBA" id="ARBA00023242"/>
    </source>
</evidence>
<dbReference type="GO" id="GO:0008270">
    <property type="term" value="F:zinc ion binding"/>
    <property type="evidence" value="ECO:0007669"/>
    <property type="project" value="InterPro"/>
</dbReference>
<dbReference type="Pfam" id="PF00172">
    <property type="entry name" value="Zn_clus"/>
    <property type="match status" value="1"/>
</dbReference>
<keyword evidence="3" id="KW-0805">Transcription regulation</keyword>
<evidence type="ECO:0000313" key="8">
    <source>
        <dbReference type="EMBL" id="SPO06816.1"/>
    </source>
</evidence>
<evidence type="ECO:0000313" key="9">
    <source>
        <dbReference type="Proteomes" id="UP001187682"/>
    </source>
</evidence>
<dbReference type="GO" id="GO:0000981">
    <property type="term" value="F:DNA-binding transcription factor activity, RNA polymerase II-specific"/>
    <property type="evidence" value="ECO:0007669"/>
    <property type="project" value="InterPro"/>
</dbReference>
<dbReference type="SUPFAM" id="SSF57701">
    <property type="entry name" value="Zn2/Cys6 DNA-binding domain"/>
    <property type="match status" value="1"/>
</dbReference>
<dbReference type="AlphaFoldDB" id="A0AAE8N5V3"/>
<dbReference type="PROSITE" id="PS00463">
    <property type="entry name" value="ZN2_CY6_FUNGAL_1"/>
    <property type="match status" value="1"/>
</dbReference>
<dbReference type="EMBL" id="ONZQ02000017">
    <property type="protein sequence ID" value="SPO06816.1"/>
    <property type="molecule type" value="Genomic_DNA"/>
</dbReference>
<gene>
    <name evidence="8" type="ORF">DNG_09510</name>
</gene>
<dbReference type="PROSITE" id="PS50048">
    <property type="entry name" value="ZN2_CY6_FUNGAL_2"/>
    <property type="match status" value="1"/>
</dbReference>
<organism evidence="8 9">
    <name type="scientific">Cephalotrichum gorgonifer</name>
    <dbReference type="NCBI Taxonomy" id="2041049"/>
    <lineage>
        <taxon>Eukaryota</taxon>
        <taxon>Fungi</taxon>
        <taxon>Dikarya</taxon>
        <taxon>Ascomycota</taxon>
        <taxon>Pezizomycotina</taxon>
        <taxon>Sordariomycetes</taxon>
        <taxon>Hypocreomycetidae</taxon>
        <taxon>Microascales</taxon>
        <taxon>Microascaceae</taxon>
        <taxon>Cephalotrichum</taxon>
    </lineage>
</organism>
<evidence type="ECO:0000256" key="2">
    <source>
        <dbReference type="ARBA" id="ARBA00022833"/>
    </source>
</evidence>
<feature type="region of interest" description="Disordered" evidence="6">
    <location>
        <begin position="52"/>
        <end position="76"/>
    </location>
</feature>
<proteinExistence type="predicted"/>
<dbReference type="InterPro" id="IPR036864">
    <property type="entry name" value="Zn2-C6_fun-type_DNA-bd_sf"/>
</dbReference>
<feature type="region of interest" description="Disordered" evidence="6">
    <location>
        <begin position="136"/>
        <end position="159"/>
    </location>
</feature>
<dbReference type="Gene3D" id="4.10.240.10">
    <property type="entry name" value="Zn(2)-C6 fungal-type DNA-binding domain"/>
    <property type="match status" value="1"/>
</dbReference>
<comment type="caution">
    <text evidence="8">The sequence shown here is derived from an EMBL/GenBank/DDBJ whole genome shotgun (WGS) entry which is preliminary data.</text>
</comment>
<dbReference type="SMART" id="SM00066">
    <property type="entry name" value="GAL4"/>
    <property type="match status" value="1"/>
</dbReference>
<evidence type="ECO:0000256" key="1">
    <source>
        <dbReference type="ARBA" id="ARBA00022723"/>
    </source>
</evidence>
<evidence type="ECO:0000259" key="7">
    <source>
        <dbReference type="PROSITE" id="PS50048"/>
    </source>
</evidence>